<dbReference type="STRING" id="249408.BOO71_0004888"/>
<dbReference type="GO" id="GO:0046656">
    <property type="term" value="P:folic acid biosynthetic process"/>
    <property type="evidence" value="ECO:0007669"/>
    <property type="project" value="UniProtKB-KW"/>
</dbReference>
<dbReference type="UniPathway" id="UPA00077">
    <property type="reaction ID" value="UER00155"/>
</dbReference>
<evidence type="ECO:0000313" key="9">
    <source>
        <dbReference type="EMBL" id="OLV18837.1"/>
    </source>
</evidence>
<protein>
    <recommendedName>
        <fullName evidence="2">2-amino-4-hydroxy-6-hydroxymethyldihydropteridine diphosphokinase</fullName>
        <ecNumber evidence="2">2.7.6.3</ecNumber>
    </recommendedName>
</protein>
<dbReference type="PANTHER" id="PTHR43071:SF1">
    <property type="entry name" value="2-AMINO-4-HYDROXY-6-HYDROXYMETHYLDIHYDROPTERIDINE PYROPHOSPHOKINASE"/>
    <property type="match status" value="1"/>
</dbReference>
<comment type="caution">
    <text evidence="9">The sequence shown here is derived from an EMBL/GenBank/DDBJ whole genome shotgun (WGS) entry which is preliminary data.</text>
</comment>
<dbReference type="OrthoDB" id="9808041at2"/>
<dbReference type="InterPro" id="IPR035907">
    <property type="entry name" value="Hppk_sf"/>
</dbReference>
<keyword evidence="10" id="KW-1185">Reference proteome</keyword>
<evidence type="ECO:0000256" key="2">
    <source>
        <dbReference type="ARBA" id="ARBA00013253"/>
    </source>
</evidence>
<evidence type="ECO:0000256" key="6">
    <source>
        <dbReference type="ARBA" id="ARBA00022840"/>
    </source>
</evidence>
<gene>
    <name evidence="9" type="ORF">BOO71_0004888</name>
</gene>
<dbReference type="Pfam" id="PF01288">
    <property type="entry name" value="HPPK"/>
    <property type="match status" value="1"/>
</dbReference>
<evidence type="ECO:0000256" key="7">
    <source>
        <dbReference type="ARBA" id="ARBA00022909"/>
    </source>
</evidence>
<name>A0A1U7P0Y8_9DEIO</name>
<dbReference type="PANTHER" id="PTHR43071">
    <property type="entry name" value="2-AMINO-4-HYDROXY-6-HYDROXYMETHYLDIHYDROPTERIDINE PYROPHOSPHOKINASE"/>
    <property type="match status" value="1"/>
</dbReference>
<dbReference type="EMBL" id="MSTI01000057">
    <property type="protein sequence ID" value="OLV18837.1"/>
    <property type="molecule type" value="Genomic_DNA"/>
</dbReference>
<keyword evidence="7" id="KW-0289">Folate biosynthesis</keyword>
<dbReference type="GO" id="GO:0005524">
    <property type="term" value="F:ATP binding"/>
    <property type="evidence" value="ECO:0007669"/>
    <property type="project" value="UniProtKB-KW"/>
</dbReference>
<reference evidence="9 10" key="1">
    <citation type="submission" date="2017-01" db="EMBL/GenBank/DDBJ databases">
        <title>Genome Analysis of Deinococcus marmoris KOPRI26562.</title>
        <authorList>
            <person name="Kim J.H."/>
            <person name="Oh H.-M."/>
        </authorList>
    </citation>
    <scope>NUCLEOTIDE SEQUENCE [LARGE SCALE GENOMIC DNA]</scope>
    <source>
        <strain evidence="9 10">KOPRI26562</strain>
    </source>
</reference>
<feature type="domain" description="7,8-dihydro-6-hydroxymethylpterin-pyrophosphokinase" evidence="8">
    <location>
        <begin position="4"/>
        <end position="130"/>
    </location>
</feature>
<dbReference type="SUPFAM" id="SSF55083">
    <property type="entry name" value="6-hydroxymethyl-7,8-dihydropterin pyrophosphokinase, HPPK"/>
    <property type="match status" value="1"/>
</dbReference>
<dbReference type="NCBIfam" id="TIGR01498">
    <property type="entry name" value="folK"/>
    <property type="match status" value="1"/>
</dbReference>
<keyword evidence="3" id="KW-0808">Transferase</keyword>
<comment type="pathway">
    <text evidence="1">Cofactor biosynthesis; tetrahydrofolate biosynthesis; 2-amino-4-hydroxy-6-hydroxymethyl-7,8-dihydropteridine diphosphate from 7,8-dihydroneopterin triphosphate: step 4/4.</text>
</comment>
<dbReference type="GO" id="GO:0003848">
    <property type="term" value="F:2-amino-4-hydroxy-6-hydroxymethyldihydropteridine diphosphokinase activity"/>
    <property type="evidence" value="ECO:0007669"/>
    <property type="project" value="UniProtKB-EC"/>
</dbReference>
<keyword evidence="5 9" id="KW-0418">Kinase</keyword>
<dbReference type="AlphaFoldDB" id="A0A1U7P0Y8"/>
<sequence>MDAYIALGANLGRPLETLRWAVAEVSSLGEVCGVSKLYQTAPVGGPSGQPDYLNAALCLRTRLLPLELLAALHDAEARAGRERRERWEARVLDLDLIVYGNWIEAGPPLTLPHPRAWERAFVLAPLADLNVGLAHPQTGETVGQALARMDGSGLQAEATDWLSFS</sequence>
<evidence type="ECO:0000256" key="5">
    <source>
        <dbReference type="ARBA" id="ARBA00022777"/>
    </source>
</evidence>
<dbReference type="EC" id="2.7.6.3" evidence="2"/>
<evidence type="ECO:0000256" key="1">
    <source>
        <dbReference type="ARBA" id="ARBA00005051"/>
    </source>
</evidence>
<dbReference type="Gene3D" id="3.30.70.560">
    <property type="entry name" value="7,8-Dihydro-6-hydroxymethylpterin-pyrophosphokinase HPPK"/>
    <property type="match status" value="1"/>
</dbReference>
<dbReference type="Proteomes" id="UP000186607">
    <property type="component" value="Unassembled WGS sequence"/>
</dbReference>
<evidence type="ECO:0000256" key="4">
    <source>
        <dbReference type="ARBA" id="ARBA00022741"/>
    </source>
</evidence>
<accession>A0A1U7P0Y8</accession>
<keyword evidence="6" id="KW-0067">ATP-binding</keyword>
<proteinExistence type="predicted"/>
<evidence type="ECO:0000313" key="10">
    <source>
        <dbReference type="Proteomes" id="UP000186607"/>
    </source>
</evidence>
<dbReference type="InterPro" id="IPR000550">
    <property type="entry name" value="Hppk"/>
</dbReference>
<organism evidence="9 10">
    <name type="scientific">Deinococcus marmoris</name>
    <dbReference type="NCBI Taxonomy" id="249408"/>
    <lineage>
        <taxon>Bacteria</taxon>
        <taxon>Thermotogati</taxon>
        <taxon>Deinococcota</taxon>
        <taxon>Deinococci</taxon>
        <taxon>Deinococcales</taxon>
        <taxon>Deinococcaceae</taxon>
        <taxon>Deinococcus</taxon>
    </lineage>
</organism>
<evidence type="ECO:0000256" key="3">
    <source>
        <dbReference type="ARBA" id="ARBA00022679"/>
    </source>
</evidence>
<dbReference type="GO" id="GO:0046654">
    <property type="term" value="P:tetrahydrofolate biosynthetic process"/>
    <property type="evidence" value="ECO:0007669"/>
    <property type="project" value="UniProtKB-UniPathway"/>
</dbReference>
<dbReference type="CDD" id="cd00483">
    <property type="entry name" value="HPPK"/>
    <property type="match status" value="1"/>
</dbReference>
<keyword evidence="4" id="KW-0547">Nucleotide-binding</keyword>
<evidence type="ECO:0000259" key="8">
    <source>
        <dbReference type="Pfam" id="PF01288"/>
    </source>
</evidence>
<dbReference type="GO" id="GO:0016301">
    <property type="term" value="F:kinase activity"/>
    <property type="evidence" value="ECO:0007669"/>
    <property type="project" value="UniProtKB-KW"/>
</dbReference>